<protein>
    <submittedName>
        <fullName evidence="2">Uncharacterized protein</fullName>
    </submittedName>
</protein>
<dbReference type="AlphaFoldDB" id="A0A8B6FAD5"/>
<comment type="caution">
    <text evidence="2">The sequence shown here is derived from an EMBL/GenBank/DDBJ whole genome shotgun (WGS) entry which is preliminary data.</text>
</comment>
<dbReference type="EMBL" id="UYJE01006500">
    <property type="protein sequence ID" value="VDI46513.1"/>
    <property type="molecule type" value="Genomic_DNA"/>
</dbReference>
<name>A0A8B6FAD5_MYTGA</name>
<keyword evidence="1" id="KW-0812">Transmembrane</keyword>
<gene>
    <name evidence="2" type="ORF">MGAL_10B007651</name>
</gene>
<sequence length="52" mass="6168">FFSELMVYNYLYFWVPGGYSWSPVIGSSFLRSENIMTECRQEYCSKGLLRLV</sequence>
<feature type="non-terminal residue" evidence="2">
    <location>
        <position position="52"/>
    </location>
</feature>
<accession>A0A8B6FAD5</accession>
<evidence type="ECO:0000313" key="3">
    <source>
        <dbReference type="Proteomes" id="UP000596742"/>
    </source>
</evidence>
<reference evidence="2" key="1">
    <citation type="submission" date="2018-11" db="EMBL/GenBank/DDBJ databases">
        <authorList>
            <person name="Alioto T."/>
            <person name="Alioto T."/>
        </authorList>
    </citation>
    <scope>NUCLEOTIDE SEQUENCE</scope>
</reference>
<keyword evidence="1" id="KW-1133">Transmembrane helix</keyword>
<dbReference type="Proteomes" id="UP000596742">
    <property type="component" value="Unassembled WGS sequence"/>
</dbReference>
<feature type="non-terminal residue" evidence="2">
    <location>
        <position position="1"/>
    </location>
</feature>
<keyword evidence="1" id="KW-0472">Membrane</keyword>
<organism evidence="2 3">
    <name type="scientific">Mytilus galloprovincialis</name>
    <name type="common">Mediterranean mussel</name>
    <dbReference type="NCBI Taxonomy" id="29158"/>
    <lineage>
        <taxon>Eukaryota</taxon>
        <taxon>Metazoa</taxon>
        <taxon>Spiralia</taxon>
        <taxon>Lophotrochozoa</taxon>
        <taxon>Mollusca</taxon>
        <taxon>Bivalvia</taxon>
        <taxon>Autobranchia</taxon>
        <taxon>Pteriomorphia</taxon>
        <taxon>Mytilida</taxon>
        <taxon>Mytiloidea</taxon>
        <taxon>Mytilidae</taxon>
        <taxon>Mytilinae</taxon>
        <taxon>Mytilus</taxon>
    </lineage>
</organism>
<proteinExistence type="predicted"/>
<evidence type="ECO:0000313" key="2">
    <source>
        <dbReference type="EMBL" id="VDI46513.1"/>
    </source>
</evidence>
<keyword evidence="3" id="KW-1185">Reference proteome</keyword>
<feature type="transmembrane region" description="Helical" evidence="1">
    <location>
        <begin position="12"/>
        <end position="30"/>
    </location>
</feature>
<evidence type="ECO:0000256" key="1">
    <source>
        <dbReference type="SAM" id="Phobius"/>
    </source>
</evidence>